<comment type="catalytic activity">
    <reaction evidence="1">
        <text>ATP + protein L-histidine = ADP + protein N-phospho-L-histidine.</text>
        <dbReference type="EC" id="2.7.13.3"/>
    </reaction>
</comment>
<dbReference type="InterPro" id="IPR036890">
    <property type="entry name" value="HATPase_C_sf"/>
</dbReference>
<keyword evidence="4" id="KW-0808">Transferase</keyword>
<keyword evidence="3" id="KW-0597">Phosphoprotein</keyword>
<feature type="domain" description="Histidine kinase" evidence="9">
    <location>
        <begin position="252"/>
        <end position="462"/>
    </location>
</feature>
<gene>
    <name evidence="10" type="ORF">HJ526_18475</name>
</gene>
<keyword evidence="8" id="KW-0472">Membrane</keyword>
<dbReference type="RefSeq" id="WP_176856098.1">
    <property type="nucleotide sequence ID" value="NZ_JABCJD010000015.1"/>
</dbReference>
<dbReference type="SUPFAM" id="SSF55874">
    <property type="entry name" value="ATPase domain of HSP90 chaperone/DNA topoisomerase II/histidine kinase"/>
    <property type="match status" value="1"/>
</dbReference>
<dbReference type="SUPFAM" id="SSF47384">
    <property type="entry name" value="Homodimeric domain of signal transducing histidine kinase"/>
    <property type="match status" value="1"/>
</dbReference>
<accession>A0ABX2PIR5</accession>
<evidence type="ECO:0000256" key="5">
    <source>
        <dbReference type="ARBA" id="ARBA00022692"/>
    </source>
</evidence>
<dbReference type="Pfam" id="PF08521">
    <property type="entry name" value="2CSK_N"/>
    <property type="match status" value="1"/>
</dbReference>
<dbReference type="InterPro" id="IPR050428">
    <property type="entry name" value="TCS_sensor_his_kinase"/>
</dbReference>
<dbReference type="GO" id="GO:0016301">
    <property type="term" value="F:kinase activity"/>
    <property type="evidence" value="ECO:0007669"/>
    <property type="project" value="UniProtKB-KW"/>
</dbReference>
<evidence type="ECO:0000259" key="9">
    <source>
        <dbReference type="PROSITE" id="PS50109"/>
    </source>
</evidence>
<protein>
    <recommendedName>
        <fullName evidence="2">histidine kinase</fullName>
        <ecNumber evidence="2">2.7.13.3</ecNumber>
    </recommendedName>
</protein>
<organism evidence="10 11">
    <name type="scientific">Donghicola mangrovi</name>
    <dbReference type="NCBI Taxonomy" id="2729614"/>
    <lineage>
        <taxon>Bacteria</taxon>
        <taxon>Pseudomonadati</taxon>
        <taxon>Pseudomonadota</taxon>
        <taxon>Alphaproteobacteria</taxon>
        <taxon>Rhodobacterales</taxon>
        <taxon>Roseobacteraceae</taxon>
        <taxon>Donghicola</taxon>
    </lineage>
</organism>
<sequence length="469" mass="50779">MTDAPRPDAQRSLSSRVVTGVLSLLFVGGIIVAIASFAYGRQAAREAYDRLLLGAANDIAESISVLGGEPLADLPISAFKLLALAPDDRIAYAVRGPQGQLLTGNDFARPPTDTRVTTGNPHFFDHPMQGDTARFVTVYRRFAERDFSGTVSVTVGQTIAARNAMALSLTRDALIASLVAGVALMLLAALVIRNAMEPLNRIASELLDRDPYDLTPMDRNVPAEVSVMIDAMNRFMLRLDRQFSSMRNLISDTAHQLRTPVAAIRAQAELIGEETNDDARQQMVTRLTRRSRSLGELLDQMLSRALVIHRTDSAPRLPIDLRDIALEVVDSRDHELLAPETEVELRIGPDEVIVLADEISLTEAAKNMFNNALRHGASPVTIGVTVEGTNAALWVEDAGSGPPPEILDRIGERFERSSASSGRSAGLGLSIVRAVASAFQGEVHMAPGENGFRVTLLLPLRPTRTGDPQ</sequence>
<dbReference type="InterPro" id="IPR036097">
    <property type="entry name" value="HisK_dim/P_sf"/>
</dbReference>
<evidence type="ECO:0000313" key="10">
    <source>
        <dbReference type="EMBL" id="NVO29411.1"/>
    </source>
</evidence>
<dbReference type="InterPro" id="IPR013727">
    <property type="entry name" value="2CSK_N"/>
</dbReference>
<dbReference type="SMART" id="SM00387">
    <property type="entry name" value="HATPase_c"/>
    <property type="match status" value="1"/>
</dbReference>
<keyword evidence="5 8" id="KW-0812">Transmembrane</keyword>
<dbReference type="EMBL" id="JABCJD010000015">
    <property type="protein sequence ID" value="NVO29411.1"/>
    <property type="molecule type" value="Genomic_DNA"/>
</dbReference>
<dbReference type="Pfam" id="PF00512">
    <property type="entry name" value="HisKA"/>
    <property type="match status" value="1"/>
</dbReference>
<proteinExistence type="predicted"/>
<evidence type="ECO:0000256" key="1">
    <source>
        <dbReference type="ARBA" id="ARBA00000085"/>
    </source>
</evidence>
<dbReference type="InterPro" id="IPR005467">
    <property type="entry name" value="His_kinase_dom"/>
</dbReference>
<name>A0ABX2PIR5_9RHOB</name>
<dbReference type="SMART" id="SM00388">
    <property type="entry name" value="HisKA"/>
    <property type="match status" value="1"/>
</dbReference>
<dbReference type="Pfam" id="PF02518">
    <property type="entry name" value="HATPase_c"/>
    <property type="match status" value="1"/>
</dbReference>
<reference evidence="10 11" key="1">
    <citation type="submission" date="2020-04" db="EMBL/GenBank/DDBJ databases">
        <title>Donghicola sp., a member of the Rhodobacteraceae family isolated from mangrove forest in Thailand.</title>
        <authorList>
            <person name="Charoenyingcharoen P."/>
            <person name="Yukphan P."/>
        </authorList>
    </citation>
    <scope>NUCLEOTIDE SEQUENCE [LARGE SCALE GENOMIC DNA]</scope>
    <source>
        <strain evidence="10 11">C2-DW-16</strain>
    </source>
</reference>
<evidence type="ECO:0000256" key="8">
    <source>
        <dbReference type="SAM" id="Phobius"/>
    </source>
</evidence>
<dbReference type="CDD" id="cd00082">
    <property type="entry name" value="HisKA"/>
    <property type="match status" value="1"/>
</dbReference>
<dbReference type="PANTHER" id="PTHR45436">
    <property type="entry name" value="SENSOR HISTIDINE KINASE YKOH"/>
    <property type="match status" value="1"/>
</dbReference>
<dbReference type="PANTHER" id="PTHR45436:SF1">
    <property type="entry name" value="SENSOR PROTEIN QSEC"/>
    <property type="match status" value="1"/>
</dbReference>
<evidence type="ECO:0000256" key="2">
    <source>
        <dbReference type="ARBA" id="ARBA00012438"/>
    </source>
</evidence>
<evidence type="ECO:0000256" key="4">
    <source>
        <dbReference type="ARBA" id="ARBA00022679"/>
    </source>
</evidence>
<dbReference type="EC" id="2.7.13.3" evidence="2"/>
<keyword evidence="6 10" id="KW-0418">Kinase</keyword>
<dbReference type="PROSITE" id="PS50109">
    <property type="entry name" value="HIS_KIN"/>
    <property type="match status" value="1"/>
</dbReference>
<evidence type="ECO:0000256" key="3">
    <source>
        <dbReference type="ARBA" id="ARBA00022553"/>
    </source>
</evidence>
<comment type="caution">
    <text evidence="10">The sequence shown here is derived from an EMBL/GenBank/DDBJ whole genome shotgun (WGS) entry which is preliminary data.</text>
</comment>
<evidence type="ECO:0000313" key="11">
    <source>
        <dbReference type="Proteomes" id="UP000523601"/>
    </source>
</evidence>
<dbReference type="Gene3D" id="1.10.287.130">
    <property type="match status" value="1"/>
</dbReference>
<dbReference type="InterPro" id="IPR003661">
    <property type="entry name" value="HisK_dim/P_dom"/>
</dbReference>
<evidence type="ECO:0000256" key="7">
    <source>
        <dbReference type="ARBA" id="ARBA00022989"/>
    </source>
</evidence>
<dbReference type="Gene3D" id="3.30.565.10">
    <property type="entry name" value="Histidine kinase-like ATPase, C-terminal domain"/>
    <property type="match status" value="1"/>
</dbReference>
<dbReference type="InterPro" id="IPR003594">
    <property type="entry name" value="HATPase_dom"/>
</dbReference>
<keyword evidence="7 8" id="KW-1133">Transmembrane helix</keyword>
<feature type="transmembrane region" description="Helical" evidence="8">
    <location>
        <begin position="173"/>
        <end position="192"/>
    </location>
</feature>
<keyword evidence="11" id="KW-1185">Reference proteome</keyword>
<feature type="transmembrane region" description="Helical" evidence="8">
    <location>
        <begin position="20"/>
        <end position="40"/>
    </location>
</feature>
<dbReference type="Proteomes" id="UP000523601">
    <property type="component" value="Unassembled WGS sequence"/>
</dbReference>
<evidence type="ECO:0000256" key="6">
    <source>
        <dbReference type="ARBA" id="ARBA00022777"/>
    </source>
</evidence>